<dbReference type="HAMAP" id="MF_01054">
    <property type="entry name" value="UPF0237"/>
    <property type="match status" value="1"/>
</dbReference>
<organism evidence="3 4">
    <name type="scientific">Methanocaldococcus bathoardescens</name>
    <dbReference type="NCBI Taxonomy" id="1301915"/>
    <lineage>
        <taxon>Archaea</taxon>
        <taxon>Methanobacteriati</taxon>
        <taxon>Methanobacteriota</taxon>
        <taxon>Methanomada group</taxon>
        <taxon>Methanococci</taxon>
        <taxon>Methanococcales</taxon>
        <taxon>Methanocaldococcaceae</taxon>
        <taxon>Methanocaldococcus</taxon>
    </lineage>
</organism>
<sequence>MSRVVVSVIGQDRTGIVAGISKVLAENNVNILDISQTIMDNLFAMIMLVDISNAKVDFTTLKKELEKAGDELGVKVIVQHEDIFKYMHRI</sequence>
<dbReference type="SUPFAM" id="SSF55021">
    <property type="entry name" value="ACT-like"/>
    <property type="match status" value="1"/>
</dbReference>
<evidence type="ECO:0000313" key="3">
    <source>
        <dbReference type="EMBL" id="AIJ04967.1"/>
    </source>
</evidence>
<evidence type="ECO:0000256" key="1">
    <source>
        <dbReference type="HAMAP-Rule" id="MF_01054"/>
    </source>
</evidence>
<dbReference type="CDD" id="cd04872">
    <property type="entry name" value="ACT_1ZPV"/>
    <property type="match status" value="1"/>
</dbReference>
<dbReference type="PROSITE" id="PS51671">
    <property type="entry name" value="ACT"/>
    <property type="match status" value="1"/>
</dbReference>
<dbReference type="HOGENOM" id="CLU_155669_0_1_2"/>
<feature type="domain" description="ACT" evidence="2">
    <location>
        <begin position="5"/>
        <end position="79"/>
    </location>
</feature>
<dbReference type="Proteomes" id="UP000028781">
    <property type="component" value="Chromosome"/>
</dbReference>
<dbReference type="PANTHER" id="PTHR34875:SF6">
    <property type="entry name" value="UPF0237 PROTEIN MJ1558"/>
    <property type="match status" value="1"/>
</dbReference>
<dbReference type="InterPro" id="IPR002912">
    <property type="entry name" value="ACT_dom"/>
</dbReference>
<comment type="similarity">
    <text evidence="1">Belongs to the UPF0237 family.</text>
</comment>
<dbReference type="InterPro" id="IPR045865">
    <property type="entry name" value="ACT-like_dom_sf"/>
</dbReference>
<dbReference type="AlphaFoldDB" id="A0A076LDU5"/>
<dbReference type="KEGG" id="mjh:JH146_0116"/>
<evidence type="ECO:0000259" key="2">
    <source>
        <dbReference type="PROSITE" id="PS51671"/>
    </source>
</evidence>
<dbReference type="PANTHER" id="PTHR34875">
    <property type="entry name" value="UPF0237 PROTEIN MJ1558"/>
    <property type="match status" value="1"/>
</dbReference>
<dbReference type="InterPro" id="IPR050990">
    <property type="entry name" value="UPF0237/GcvR_regulator"/>
</dbReference>
<dbReference type="InterPro" id="IPR022986">
    <property type="entry name" value="UPF0237_ACT"/>
</dbReference>
<gene>
    <name evidence="3" type="ORF">JH146_0116</name>
</gene>
<accession>A0A076LDU5</accession>
<dbReference type="NCBIfam" id="NF001220">
    <property type="entry name" value="PRK00194.1"/>
    <property type="match status" value="1"/>
</dbReference>
<keyword evidence="4" id="KW-1185">Reference proteome</keyword>
<dbReference type="GeneID" id="24890707"/>
<evidence type="ECO:0000313" key="4">
    <source>
        <dbReference type="Proteomes" id="UP000028781"/>
    </source>
</evidence>
<protein>
    <recommendedName>
        <fullName evidence="1">UPF0237 protein JH146_0116</fullName>
    </recommendedName>
</protein>
<dbReference type="RefSeq" id="WP_048201182.1">
    <property type="nucleotide sequence ID" value="NZ_CP009149.1"/>
</dbReference>
<dbReference type="Gene3D" id="3.30.70.260">
    <property type="match status" value="1"/>
</dbReference>
<dbReference type="FunFam" id="3.30.70.260:FF:000032">
    <property type="entry name" value="UPF0237 protein SP_0238"/>
    <property type="match status" value="1"/>
</dbReference>
<dbReference type="EMBL" id="CP009149">
    <property type="protein sequence ID" value="AIJ04967.1"/>
    <property type="molecule type" value="Genomic_DNA"/>
</dbReference>
<name>A0A076LDU5_9EURY</name>
<dbReference type="STRING" id="1301915.JH146_0116"/>
<dbReference type="OrthoDB" id="27277at2157"/>
<dbReference type="Pfam" id="PF13740">
    <property type="entry name" value="ACT_6"/>
    <property type="match status" value="1"/>
</dbReference>
<reference evidence="3 4" key="1">
    <citation type="journal article" date="2015" name="Int. J. Syst. Evol. Microbiol.">
        <title>M ethanocaldococcus bathoardescens sp. nov., a hyperthermophilic methanogen isolated from a volcanically active deep-sea hydrothermal vent.</title>
        <authorList>
            <person name="Stewart L.C."/>
            <person name="Jung J.H."/>
            <person name="Kim Y.T."/>
            <person name="Kwon S.W."/>
            <person name="Park C.S."/>
            <person name="Holden J.F."/>
        </authorList>
    </citation>
    <scope>NUCLEOTIDE SEQUENCE [LARGE SCALE GENOMIC DNA]</scope>
    <source>
        <strain evidence="3 4">JH146</strain>
    </source>
</reference>
<proteinExistence type="inferred from homology"/>